<dbReference type="Proteomes" id="UP000199444">
    <property type="component" value="Unassembled WGS sequence"/>
</dbReference>
<sequence length="94" mass="10977">MSVMDIFWEFIYKYHPRLASYDWLVDSQLMKSEDIVNSEVRAMIPEGMIDINCFVFFYEGGTKNVVYLLQDKKAKTNIAIGFLKNDELVNAIKL</sequence>
<dbReference type="RefSeq" id="WP_092491136.1">
    <property type="nucleotide sequence ID" value="NZ_FNKD01000001.1"/>
</dbReference>
<keyword evidence="2" id="KW-1185">Reference proteome</keyword>
<gene>
    <name evidence="1" type="ORF">SAMN05216231_0236</name>
</gene>
<evidence type="ECO:0000313" key="2">
    <source>
        <dbReference type="Proteomes" id="UP000199444"/>
    </source>
</evidence>
<reference evidence="1 2" key="1">
    <citation type="submission" date="2016-10" db="EMBL/GenBank/DDBJ databases">
        <authorList>
            <person name="de Groot N.N."/>
        </authorList>
    </citation>
    <scope>NUCLEOTIDE SEQUENCE [LARGE SCALE GENOMIC DNA]</scope>
    <source>
        <strain evidence="1 2">CGMCC 1.10449</strain>
    </source>
</reference>
<accession>A0A1H0XW07</accession>
<name>A0A1H0XW07_9BACI</name>
<proteinExistence type="predicted"/>
<dbReference type="AlphaFoldDB" id="A0A1H0XW07"/>
<dbReference type="STRING" id="553311.SAMN05216231_0236"/>
<protein>
    <submittedName>
        <fullName evidence="1">Uncharacterized protein</fullName>
    </submittedName>
</protein>
<evidence type="ECO:0000313" key="1">
    <source>
        <dbReference type="EMBL" id="SDQ06846.1"/>
    </source>
</evidence>
<dbReference type="EMBL" id="FNKD01000001">
    <property type="protein sequence ID" value="SDQ06846.1"/>
    <property type="molecule type" value="Genomic_DNA"/>
</dbReference>
<organism evidence="1 2">
    <name type="scientific">Virgibacillus salinus</name>
    <dbReference type="NCBI Taxonomy" id="553311"/>
    <lineage>
        <taxon>Bacteria</taxon>
        <taxon>Bacillati</taxon>
        <taxon>Bacillota</taxon>
        <taxon>Bacilli</taxon>
        <taxon>Bacillales</taxon>
        <taxon>Bacillaceae</taxon>
        <taxon>Virgibacillus</taxon>
    </lineage>
</organism>